<protein>
    <submittedName>
        <fullName evidence="3">HD domain-containing phosphohydrolase</fullName>
    </submittedName>
</protein>
<evidence type="ECO:0000259" key="2">
    <source>
        <dbReference type="PROSITE" id="PS51832"/>
    </source>
</evidence>
<dbReference type="SMART" id="SM00471">
    <property type="entry name" value="HDc"/>
    <property type="match status" value="1"/>
</dbReference>
<dbReference type="PROSITE" id="PS51831">
    <property type="entry name" value="HD"/>
    <property type="match status" value="1"/>
</dbReference>
<keyword evidence="4" id="KW-1185">Reference proteome</keyword>
<dbReference type="EMBL" id="JBHTKL010000006">
    <property type="protein sequence ID" value="MFD1020801.1"/>
    <property type="molecule type" value="Genomic_DNA"/>
</dbReference>
<dbReference type="InterPro" id="IPR037522">
    <property type="entry name" value="HD_GYP_dom"/>
</dbReference>
<sequence>MGELNVIKNDTQLALAKNNSTSIRLLEEGDGTEIMKQTINKDKMFYVYPNDDPNTLEFFYILSGEIEWDEDGKRVKLGPNDSYSTRGLKKPVLFETITDVTYLWFTTAPIFHQISKSMADLWEFIQMVDSEQKFAYDHSERVAKYSIKIAKKLEFGPKRLQDMFHAAFLHDIGKLNVSDHILNKPGKLTERQFNQVKRHPVDGANMMVGSAYESISDIILEHHERLDGSGYPRGMEGDHISLEAKIIAVCDSYDAMTENRVYRTPITPGDAIDEIKRLSGKLYDPLVVDFFEQILKEDKILSE</sequence>
<dbReference type="InterPro" id="IPR006674">
    <property type="entry name" value="HD_domain"/>
</dbReference>
<dbReference type="Pfam" id="PF13487">
    <property type="entry name" value="HD_5"/>
    <property type="match status" value="1"/>
</dbReference>
<accession>A0ABW3L4Q7</accession>
<dbReference type="Proteomes" id="UP001596990">
    <property type="component" value="Unassembled WGS sequence"/>
</dbReference>
<dbReference type="InterPro" id="IPR006675">
    <property type="entry name" value="HDIG_dom"/>
</dbReference>
<reference evidence="4" key="1">
    <citation type="journal article" date="2019" name="Int. J. Syst. Evol. Microbiol.">
        <title>The Global Catalogue of Microorganisms (GCM) 10K type strain sequencing project: providing services to taxonomists for standard genome sequencing and annotation.</title>
        <authorList>
            <consortium name="The Broad Institute Genomics Platform"/>
            <consortium name="The Broad Institute Genome Sequencing Center for Infectious Disease"/>
            <person name="Wu L."/>
            <person name="Ma J."/>
        </authorList>
    </citation>
    <scope>NUCLEOTIDE SEQUENCE [LARGE SCALE GENOMIC DNA]</scope>
    <source>
        <strain evidence="4">CCUG 56607</strain>
    </source>
</reference>
<evidence type="ECO:0000259" key="1">
    <source>
        <dbReference type="PROSITE" id="PS51831"/>
    </source>
</evidence>
<comment type="caution">
    <text evidence="3">The sequence shown here is derived from an EMBL/GenBank/DDBJ whole genome shotgun (WGS) entry which is preliminary data.</text>
</comment>
<name>A0ABW3L4Q7_9BACI</name>
<dbReference type="CDD" id="cd00077">
    <property type="entry name" value="HDc"/>
    <property type="match status" value="1"/>
</dbReference>
<dbReference type="InterPro" id="IPR013096">
    <property type="entry name" value="Cupin_2"/>
</dbReference>
<dbReference type="InterPro" id="IPR003607">
    <property type="entry name" value="HD/PDEase_dom"/>
</dbReference>
<dbReference type="PROSITE" id="PS51832">
    <property type="entry name" value="HD_GYP"/>
    <property type="match status" value="1"/>
</dbReference>
<evidence type="ECO:0000313" key="4">
    <source>
        <dbReference type="Proteomes" id="UP001596990"/>
    </source>
</evidence>
<dbReference type="PANTHER" id="PTHR43155">
    <property type="entry name" value="CYCLIC DI-GMP PHOSPHODIESTERASE PA4108-RELATED"/>
    <property type="match status" value="1"/>
</dbReference>
<proteinExistence type="predicted"/>
<dbReference type="NCBIfam" id="TIGR00277">
    <property type="entry name" value="HDIG"/>
    <property type="match status" value="1"/>
</dbReference>
<dbReference type="RefSeq" id="WP_386063122.1">
    <property type="nucleotide sequence ID" value="NZ_JBHTKL010000006.1"/>
</dbReference>
<dbReference type="Pfam" id="PF07883">
    <property type="entry name" value="Cupin_2"/>
    <property type="match status" value="1"/>
</dbReference>
<dbReference type="InterPro" id="IPR011051">
    <property type="entry name" value="RmlC_Cupin_sf"/>
</dbReference>
<dbReference type="Gene3D" id="1.10.3210.10">
    <property type="entry name" value="Hypothetical protein af1432"/>
    <property type="match status" value="1"/>
</dbReference>
<feature type="domain" description="HD" evidence="1">
    <location>
        <begin position="135"/>
        <end position="256"/>
    </location>
</feature>
<dbReference type="SUPFAM" id="SSF109604">
    <property type="entry name" value="HD-domain/PDEase-like"/>
    <property type="match status" value="1"/>
</dbReference>
<feature type="domain" description="HD-GYP" evidence="2">
    <location>
        <begin position="113"/>
        <end position="303"/>
    </location>
</feature>
<evidence type="ECO:0000313" key="3">
    <source>
        <dbReference type="EMBL" id="MFD1020801.1"/>
    </source>
</evidence>
<gene>
    <name evidence="3" type="ORF">ACFQ2J_16560</name>
</gene>
<organism evidence="3 4">
    <name type="scientific">Thalassobacillus hwangdonensis</name>
    <dbReference type="NCBI Taxonomy" id="546108"/>
    <lineage>
        <taxon>Bacteria</taxon>
        <taxon>Bacillati</taxon>
        <taxon>Bacillota</taxon>
        <taxon>Bacilli</taxon>
        <taxon>Bacillales</taxon>
        <taxon>Bacillaceae</taxon>
        <taxon>Thalassobacillus</taxon>
    </lineage>
</organism>
<dbReference type="SUPFAM" id="SSF51182">
    <property type="entry name" value="RmlC-like cupins"/>
    <property type="match status" value="1"/>
</dbReference>